<keyword evidence="2" id="KW-0732">Signal</keyword>
<dbReference type="Proteomes" id="UP001151760">
    <property type="component" value="Unassembled WGS sequence"/>
</dbReference>
<feature type="region of interest" description="Disordered" evidence="1">
    <location>
        <begin position="182"/>
        <end position="248"/>
    </location>
</feature>
<sequence length="248" mass="24432">MKISKMMKMMLILLSLCLLSDICASYNGTVNPKSEQGSLVFEKASGGGGSSFRGGGSFGGSRGGSSFGGSRGGSTGSSRGGSSSSSGSRGSGIGSSGSRGSSSGSRGKSGGGSSGGRSSGAGNSNSPWRNTPAGVYNYPDQDHAHGSGCVHKAVIHSLASTILGLSSGICHSMPEYRPLYQNRHSSRASSGDSSSGSHGTNERGIGASRGGNGITSRSCGKGGLGSCKDRSVGGNSIFPGQYAPPVAN</sequence>
<feature type="compositionally biased region" description="Gly residues" evidence="1">
    <location>
        <begin position="45"/>
        <end position="79"/>
    </location>
</feature>
<gene>
    <name evidence="3" type="ORF">Tco_0976788</name>
</gene>
<comment type="caution">
    <text evidence="3">The sequence shown here is derived from an EMBL/GenBank/DDBJ whole genome shotgun (WGS) entry which is preliminary data.</text>
</comment>
<name>A0ABQ5EI93_9ASTR</name>
<feature type="signal peptide" evidence="2">
    <location>
        <begin position="1"/>
        <end position="24"/>
    </location>
</feature>
<feature type="region of interest" description="Disordered" evidence="1">
    <location>
        <begin position="41"/>
        <end position="139"/>
    </location>
</feature>
<feature type="compositionally biased region" description="Gly residues" evidence="1">
    <location>
        <begin position="107"/>
        <end position="119"/>
    </location>
</feature>
<evidence type="ECO:0000313" key="4">
    <source>
        <dbReference type="Proteomes" id="UP001151760"/>
    </source>
</evidence>
<reference evidence="3" key="1">
    <citation type="journal article" date="2022" name="Int. J. Mol. Sci.">
        <title>Draft Genome of Tanacetum Coccineum: Genomic Comparison of Closely Related Tanacetum-Family Plants.</title>
        <authorList>
            <person name="Yamashiro T."/>
            <person name="Shiraishi A."/>
            <person name="Nakayama K."/>
            <person name="Satake H."/>
        </authorList>
    </citation>
    <scope>NUCLEOTIDE SEQUENCE</scope>
</reference>
<organism evidence="3 4">
    <name type="scientific">Tanacetum coccineum</name>
    <dbReference type="NCBI Taxonomy" id="301880"/>
    <lineage>
        <taxon>Eukaryota</taxon>
        <taxon>Viridiplantae</taxon>
        <taxon>Streptophyta</taxon>
        <taxon>Embryophyta</taxon>
        <taxon>Tracheophyta</taxon>
        <taxon>Spermatophyta</taxon>
        <taxon>Magnoliopsida</taxon>
        <taxon>eudicotyledons</taxon>
        <taxon>Gunneridae</taxon>
        <taxon>Pentapetalae</taxon>
        <taxon>asterids</taxon>
        <taxon>campanulids</taxon>
        <taxon>Asterales</taxon>
        <taxon>Asteraceae</taxon>
        <taxon>Asteroideae</taxon>
        <taxon>Anthemideae</taxon>
        <taxon>Anthemidinae</taxon>
        <taxon>Tanacetum</taxon>
    </lineage>
</organism>
<dbReference type="EMBL" id="BQNB010016337">
    <property type="protein sequence ID" value="GJT50631.1"/>
    <property type="molecule type" value="Genomic_DNA"/>
</dbReference>
<protein>
    <submittedName>
        <fullName evidence="3">Uncharacterized protein</fullName>
    </submittedName>
</protein>
<evidence type="ECO:0000256" key="1">
    <source>
        <dbReference type="SAM" id="MobiDB-lite"/>
    </source>
</evidence>
<reference evidence="3" key="2">
    <citation type="submission" date="2022-01" db="EMBL/GenBank/DDBJ databases">
        <authorList>
            <person name="Yamashiro T."/>
            <person name="Shiraishi A."/>
            <person name="Satake H."/>
            <person name="Nakayama K."/>
        </authorList>
    </citation>
    <scope>NUCLEOTIDE SEQUENCE</scope>
</reference>
<feature type="chain" id="PRO_5047325403" evidence="2">
    <location>
        <begin position="25"/>
        <end position="248"/>
    </location>
</feature>
<accession>A0ABQ5EI93</accession>
<keyword evidence="4" id="KW-1185">Reference proteome</keyword>
<evidence type="ECO:0000313" key="3">
    <source>
        <dbReference type="EMBL" id="GJT50631.1"/>
    </source>
</evidence>
<evidence type="ECO:0000256" key="2">
    <source>
        <dbReference type="SAM" id="SignalP"/>
    </source>
</evidence>
<proteinExistence type="predicted"/>
<feature type="compositionally biased region" description="Low complexity" evidence="1">
    <location>
        <begin position="187"/>
        <end position="199"/>
    </location>
</feature>